<keyword evidence="2" id="KW-1185">Reference proteome</keyword>
<proteinExistence type="predicted"/>
<dbReference type="GO" id="GO:0061640">
    <property type="term" value="P:cytoskeleton-dependent cytokinesis"/>
    <property type="evidence" value="ECO:0007669"/>
    <property type="project" value="InterPro"/>
</dbReference>
<name>A0A6A5QP40_AMPQU</name>
<dbReference type="OrthoDB" id="5403729at2759"/>
<dbReference type="Pfam" id="PF07426">
    <property type="entry name" value="Dynactin_p22"/>
    <property type="match status" value="1"/>
</dbReference>
<accession>A0A6A5QP40</accession>
<dbReference type="InterPro" id="IPR009991">
    <property type="entry name" value="DCTN3"/>
</dbReference>
<organism evidence="1 2">
    <name type="scientific">Ampelomyces quisqualis</name>
    <name type="common">Powdery mildew agent</name>
    <dbReference type="NCBI Taxonomy" id="50730"/>
    <lineage>
        <taxon>Eukaryota</taxon>
        <taxon>Fungi</taxon>
        <taxon>Dikarya</taxon>
        <taxon>Ascomycota</taxon>
        <taxon>Pezizomycotina</taxon>
        <taxon>Dothideomycetes</taxon>
        <taxon>Pleosporomycetidae</taxon>
        <taxon>Pleosporales</taxon>
        <taxon>Pleosporineae</taxon>
        <taxon>Phaeosphaeriaceae</taxon>
        <taxon>Ampelomyces</taxon>
    </lineage>
</organism>
<reference evidence="1" key="1">
    <citation type="journal article" date="2020" name="Stud. Mycol.">
        <title>101 Dothideomycetes genomes: a test case for predicting lifestyles and emergence of pathogens.</title>
        <authorList>
            <person name="Haridas S."/>
            <person name="Albert R."/>
            <person name="Binder M."/>
            <person name="Bloem J."/>
            <person name="Labutti K."/>
            <person name="Salamov A."/>
            <person name="Andreopoulos B."/>
            <person name="Baker S."/>
            <person name="Barry K."/>
            <person name="Bills G."/>
            <person name="Bluhm B."/>
            <person name="Cannon C."/>
            <person name="Castanera R."/>
            <person name="Culley D."/>
            <person name="Daum C."/>
            <person name="Ezra D."/>
            <person name="Gonzalez J."/>
            <person name="Henrissat B."/>
            <person name="Kuo A."/>
            <person name="Liang C."/>
            <person name="Lipzen A."/>
            <person name="Lutzoni F."/>
            <person name="Magnuson J."/>
            <person name="Mondo S."/>
            <person name="Nolan M."/>
            <person name="Ohm R."/>
            <person name="Pangilinan J."/>
            <person name="Park H.-J."/>
            <person name="Ramirez L."/>
            <person name="Alfaro M."/>
            <person name="Sun H."/>
            <person name="Tritt A."/>
            <person name="Yoshinaga Y."/>
            <person name="Zwiers L.-H."/>
            <person name="Turgeon B."/>
            <person name="Goodwin S."/>
            <person name="Spatafora J."/>
            <person name="Crous P."/>
            <person name="Grigoriev I."/>
        </authorList>
    </citation>
    <scope>NUCLEOTIDE SEQUENCE</scope>
    <source>
        <strain evidence="1">HMLAC05119</strain>
    </source>
</reference>
<dbReference type="Proteomes" id="UP000800096">
    <property type="component" value="Unassembled WGS sequence"/>
</dbReference>
<dbReference type="AlphaFoldDB" id="A0A6A5QP40"/>
<dbReference type="GO" id="GO:0005869">
    <property type="term" value="C:dynactin complex"/>
    <property type="evidence" value="ECO:0007669"/>
    <property type="project" value="InterPro"/>
</dbReference>
<dbReference type="EMBL" id="ML979135">
    <property type="protein sequence ID" value="KAF1915807.1"/>
    <property type="molecule type" value="Genomic_DNA"/>
</dbReference>
<sequence length="200" mass="22650">MDEYEEAVLFTFSELESRLARLEYILGGPQAPTSEKAPTIPDRIHNLEKSLQALGAQTRLVNDARELITKHQDVVQRREETGSEGPGLDSAQKSAMVVERATGFATVASQLKALADQQMPATEGFSKLAVLRPRMSALERRQLQQAMQISELRRRSMMMVQYYKQIHVVGAGRVWADYSRTLGRALRAVSRDEYRRRAEE</sequence>
<protein>
    <submittedName>
        <fullName evidence="1">Uncharacterized protein</fullName>
    </submittedName>
</protein>
<evidence type="ECO:0000313" key="1">
    <source>
        <dbReference type="EMBL" id="KAF1915807.1"/>
    </source>
</evidence>
<gene>
    <name evidence="1" type="ORF">BDU57DRAFT_515541</name>
</gene>
<evidence type="ECO:0000313" key="2">
    <source>
        <dbReference type="Proteomes" id="UP000800096"/>
    </source>
</evidence>